<protein>
    <submittedName>
        <fullName evidence="1">Uncharacterized protein</fullName>
    </submittedName>
</protein>
<dbReference type="EMBL" id="CM037620">
    <property type="protein sequence ID" value="KAH7995128.1"/>
    <property type="molecule type" value="Genomic_DNA"/>
</dbReference>
<dbReference type="Proteomes" id="UP000827872">
    <property type="component" value="Linkage Group LG07"/>
</dbReference>
<proteinExistence type="predicted"/>
<keyword evidence="2" id="KW-1185">Reference proteome</keyword>
<gene>
    <name evidence="1" type="ORF">K3G42_021870</name>
</gene>
<reference evidence="1" key="1">
    <citation type="submission" date="2021-08" db="EMBL/GenBank/DDBJ databases">
        <title>The first chromosome-level gecko genome reveals the dynamic sex chromosomes of Neotropical dwarf geckos (Sphaerodactylidae: Sphaerodactylus).</title>
        <authorList>
            <person name="Pinto B.J."/>
            <person name="Keating S.E."/>
            <person name="Gamble T."/>
        </authorList>
    </citation>
    <scope>NUCLEOTIDE SEQUENCE</scope>
    <source>
        <strain evidence="1">TG3544</strain>
    </source>
</reference>
<comment type="caution">
    <text evidence="1">The sequence shown here is derived from an EMBL/GenBank/DDBJ whole genome shotgun (WGS) entry which is preliminary data.</text>
</comment>
<organism evidence="1 2">
    <name type="scientific">Sphaerodactylus townsendi</name>
    <dbReference type="NCBI Taxonomy" id="933632"/>
    <lineage>
        <taxon>Eukaryota</taxon>
        <taxon>Metazoa</taxon>
        <taxon>Chordata</taxon>
        <taxon>Craniata</taxon>
        <taxon>Vertebrata</taxon>
        <taxon>Euteleostomi</taxon>
        <taxon>Lepidosauria</taxon>
        <taxon>Squamata</taxon>
        <taxon>Bifurcata</taxon>
        <taxon>Gekkota</taxon>
        <taxon>Sphaerodactylidae</taxon>
        <taxon>Sphaerodactylus</taxon>
    </lineage>
</organism>
<evidence type="ECO:0000313" key="1">
    <source>
        <dbReference type="EMBL" id="KAH7995128.1"/>
    </source>
</evidence>
<accession>A0ACB8ES17</accession>
<sequence>MTQEAVHHAFIIIIYGKCVNDCGVGFYSDEITAECEPCHRTCATCEGFNYNDCTSCKGTLELFHGKCVKPRSKQTDGKFWNERQKLHISNGFGSANLKYRLLLYVHSQSLQSTENDLLIVPSVYRVQAKRAVREVFSVAAPQLWKPLPLKVHQTQSLNTVRKRSTSTQFQSCDPSCKTCEKTAGTCTSCSLGKFLFDGFCIHTCPQGTFGNMKMRKCENCTENCEKCIRTNHCLKCQSDLDEPHYLYQGKCLLECPECYKMTCGNPAVTTAVNLAKSHNLIKNNLNFSAAVQAFNEMELQSASKSKLKFETHFEDSVEHKLFGEWSYARV</sequence>
<evidence type="ECO:0000313" key="2">
    <source>
        <dbReference type="Proteomes" id="UP000827872"/>
    </source>
</evidence>
<name>A0ACB8ES17_9SAUR</name>